<dbReference type="PANTHER" id="PTHR30290:SF9">
    <property type="entry name" value="OLIGOPEPTIDE-BINDING PROTEIN APPA"/>
    <property type="match status" value="1"/>
</dbReference>
<keyword evidence="4" id="KW-0812">Transmembrane</keyword>
<gene>
    <name evidence="6" type="ORF">AB8S09_10830</name>
</gene>
<evidence type="ECO:0000313" key="7">
    <source>
        <dbReference type="Proteomes" id="UP001565220"/>
    </source>
</evidence>
<reference evidence="6 7" key="1">
    <citation type="submission" date="2024-08" db="EMBL/GenBank/DDBJ databases">
        <title>Clostridium lapicellarii sp. nov., and Clostridium renhuaiense sp. nov., two species isolated from the mud in a fermentation cellar used for producing sauce-flavour Chinese liquors.</title>
        <authorList>
            <person name="Yang F."/>
            <person name="Wang H."/>
            <person name="Chen L.Q."/>
            <person name="Zhou N."/>
            <person name="Lu J.J."/>
            <person name="Pu X.X."/>
            <person name="Wan B."/>
            <person name="Wang L."/>
            <person name="Liu S.J."/>
        </authorList>
    </citation>
    <scope>NUCLEOTIDE SEQUENCE [LARGE SCALE GENOMIC DNA]</scope>
    <source>
        <strain evidence="6 7">MT-113</strain>
    </source>
</reference>
<dbReference type="Gene3D" id="3.10.105.10">
    <property type="entry name" value="Dipeptide-binding Protein, Domain 3"/>
    <property type="match status" value="1"/>
</dbReference>
<evidence type="ECO:0000256" key="2">
    <source>
        <dbReference type="ARBA" id="ARBA00022448"/>
    </source>
</evidence>
<comment type="similarity">
    <text evidence="1">Belongs to the bacterial solute-binding protein 5 family.</text>
</comment>
<evidence type="ECO:0000256" key="3">
    <source>
        <dbReference type="ARBA" id="ARBA00022729"/>
    </source>
</evidence>
<dbReference type="EMBL" id="JBGFFE010000016">
    <property type="protein sequence ID" value="MEY8764128.1"/>
    <property type="molecule type" value="Genomic_DNA"/>
</dbReference>
<sequence length="536" mass="61108">MKKLICIMSIILIISIISITLIGGSLKKRVQEAGSSDYKDSLVYNMGKLPENLIMLNSSNVRQKDILANTFEGLVDSDENGKIIPGLAEDWSVDESGTSYTFKIRKDARWSDGSPITAHDFVDFFSSILNKDMDNIYAKQLNCIFGAEKYRQGRCNFEDVAVNAVDTRTLRIRLNYPCNYFLNILAQPVYSLRNIDYKLVNWKKNYKSILYSGSFVIDRISQDGSVILKKNNSYWNKSRVKSSKIVLTSLNTSESALAAFEKDRINVFTNPPLGEIKNIKNKVNYITSPRLEGKGIVFNMKKKNVTSEAEFRNFVSLVVDRGNIVKNILYDTASAADSYIPDYVSDGLNGRFMNRVFFQNTSQRESAVETIKNLNYDKNKHLVFIYVDSVENKKVCENIAENIEKASGITVDCRGYESSRFNQQLKGGYYDMAEIDYRGDYDYPLAFLNMWSSSSAYGLCGYRNEKIDNELMDAVFQKDNSQRIEIFRDIESDLAQDMPMVPLYFENTVIVSKTYISGVYADKLGNIKLDRAYLVH</sequence>
<keyword evidence="3" id="KW-0732">Signal</keyword>
<keyword evidence="4" id="KW-0472">Membrane</keyword>
<dbReference type="Gene3D" id="3.40.190.10">
    <property type="entry name" value="Periplasmic binding protein-like II"/>
    <property type="match status" value="1"/>
</dbReference>
<dbReference type="Proteomes" id="UP001565220">
    <property type="component" value="Unassembled WGS sequence"/>
</dbReference>
<name>A0ABV4DZ14_9CLOT</name>
<dbReference type="InterPro" id="IPR000914">
    <property type="entry name" value="SBP_5_dom"/>
</dbReference>
<dbReference type="PANTHER" id="PTHR30290">
    <property type="entry name" value="PERIPLASMIC BINDING COMPONENT OF ABC TRANSPORTER"/>
    <property type="match status" value="1"/>
</dbReference>
<comment type="caution">
    <text evidence="6">The sequence shown here is derived from an EMBL/GenBank/DDBJ whole genome shotgun (WGS) entry which is preliminary data.</text>
</comment>
<dbReference type="InterPro" id="IPR030678">
    <property type="entry name" value="Peptide/Ni-bd"/>
</dbReference>
<dbReference type="SUPFAM" id="SSF53850">
    <property type="entry name" value="Periplasmic binding protein-like II"/>
    <property type="match status" value="1"/>
</dbReference>
<organism evidence="6 7">
    <name type="scientific">Clostridium lapidicellarium</name>
    <dbReference type="NCBI Taxonomy" id="3240931"/>
    <lineage>
        <taxon>Bacteria</taxon>
        <taxon>Bacillati</taxon>
        <taxon>Bacillota</taxon>
        <taxon>Clostridia</taxon>
        <taxon>Eubacteriales</taxon>
        <taxon>Clostridiaceae</taxon>
        <taxon>Clostridium</taxon>
    </lineage>
</organism>
<dbReference type="PIRSF" id="PIRSF002741">
    <property type="entry name" value="MppA"/>
    <property type="match status" value="1"/>
</dbReference>
<feature type="domain" description="Solute-binding protein family 5" evidence="5">
    <location>
        <begin position="82"/>
        <end position="456"/>
    </location>
</feature>
<proteinExistence type="inferred from homology"/>
<dbReference type="InterPro" id="IPR039424">
    <property type="entry name" value="SBP_5"/>
</dbReference>
<keyword evidence="2" id="KW-0813">Transport</keyword>
<keyword evidence="4" id="KW-1133">Transmembrane helix</keyword>
<keyword evidence="7" id="KW-1185">Reference proteome</keyword>
<protein>
    <submittedName>
        <fullName evidence="6">Peptide ABC transporter substrate-binding protein</fullName>
    </submittedName>
</protein>
<evidence type="ECO:0000259" key="5">
    <source>
        <dbReference type="Pfam" id="PF00496"/>
    </source>
</evidence>
<evidence type="ECO:0000256" key="4">
    <source>
        <dbReference type="SAM" id="Phobius"/>
    </source>
</evidence>
<evidence type="ECO:0000313" key="6">
    <source>
        <dbReference type="EMBL" id="MEY8764128.1"/>
    </source>
</evidence>
<dbReference type="Pfam" id="PF00496">
    <property type="entry name" value="SBP_bac_5"/>
    <property type="match status" value="1"/>
</dbReference>
<feature type="transmembrane region" description="Helical" evidence="4">
    <location>
        <begin position="7"/>
        <end position="26"/>
    </location>
</feature>
<dbReference type="CDD" id="cd08504">
    <property type="entry name" value="PBP2_OppA"/>
    <property type="match status" value="1"/>
</dbReference>
<dbReference type="Gene3D" id="3.90.76.10">
    <property type="entry name" value="Dipeptide-binding Protein, Domain 1"/>
    <property type="match status" value="1"/>
</dbReference>
<accession>A0ABV4DZ14</accession>
<dbReference type="RefSeq" id="WP_369869106.1">
    <property type="nucleotide sequence ID" value="NZ_JBGFFE010000016.1"/>
</dbReference>
<evidence type="ECO:0000256" key="1">
    <source>
        <dbReference type="ARBA" id="ARBA00005695"/>
    </source>
</evidence>